<evidence type="ECO:0000313" key="5">
    <source>
        <dbReference type="EMBL" id="CAI2380211.1"/>
    </source>
</evidence>
<evidence type="ECO:0000313" key="7">
    <source>
        <dbReference type="Proteomes" id="UP001295684"/>
    </source>
</evidence>
<dbReference type="EMBL" id="CAMPGE010022245">
    <property type="protein sequence ID" value="CAI2380298.1"/>
    <property type="molecule type" value="Genomic_DNA"/>
</dbReference>
<dbReference type="GO" id="GO:0051087">
    <property type="term" value="F:protein-folding chaperone binding"/>
    <property type="evidence" value="ECO:0007669"/>
    <property type="project" value="TreeGrafter"/>
</dbReference>
<reference evidence="5" key="2">
    <citation type="submission" date="2023-07" db="EMBL/GenBank/DDBJ databases">
        <authorList>
            <consortium name="AG Swart"/>
            <person name="Singh M."/>
            <person name="Singh A."/>
            <person name="Seah K."/>
            <person name="Emmerich C."/>
        </authorList>
    </citation>
    <scope>NUCLEOTIDE SEQUENCE</scope>
    <source>
        <strain evidence="5">DP1</strain>
    </source>
</reference>
<dbReference type="Proteomes" id="UP001295684">
    <property type="component" value="Unassembled WGS sequence"/>
</dbReference>
<feature type="domain" description="CS" evidence="3">
    <location>
        <begin position="6"/>
        <end position="95"/>
    </location>
</feature>
<evidence type="ECO:0000259" key="3">
    <source>
        <dbReference type="PROSITE" id="PS51203"/>
    </source>
</evidence>
<evidence type="ECO:0000256" key="1">
    <source>
        <dbReference type="ARBA" id="ARBA00025733"/>
    </source>
</evidence>
<dbReference type="InterPro" id="IPR007052">
    <property type="entry name" value="CS_dom"/>
</dbReference>
<evidence type="ECO:0000256" key="2">
    <source>
        <dbReference type="SAM" id="MobiDB-lite"/>
    </source>
</evidence>
<protein>
    <recommendedName>
        <fullName evidence="3">CS domain-containing protein</fullName>
    </recommendedName>
</protein>
<dbReference type="PANTHER" id="PTHR22932">
    <property type="entry name" value="TELOMERASE-BINDING PROTEIN P23 HSP90 CO-CHAPERONE"/>
    <property type="match status" value="1"/>
</dbReference>
<organism evidence="4">
    <name type="scientific">Euplotes crassus</name>
    <dbReference type="NCBI Taxonomy" id="5936"/>
    <lineage>
        <taxon>Eukaryota</taxon>
        <taxon>Sar</taxon>
        <taxon>Alveolata</taxon>
        <taxon>Ciliophora</taxon>
        <taxon>Intramacronucleata</taxon>
        <taxon>Spirotrichea</taxon>
        <taxon>Hypotrichia</taxon>
        <taxon>Euplotida</taxon>
        <taxon>Euplotidae</taxon>
        <taxon>Moneuplotes</taxon>
    </lineage>
</organism>
<dbReference type="PANTHER" id="PTHR22932:SF1">
    <property type="entry name" value="CO-CHAPERONE PROTEIN DAF-41"/>
    <property type="match status" value="1"/>
</dbReference>
<dbReference type="EMBL" id="HBIK01016883">
    <property type="protein sequence ID" value="CAE0382983.1"/>
    <property type="molecule type" value="Transcribed_RNA"/>
</dbReference>
<feature type="compositionally biased region" description="Acidic residues" evidence="2">
    <location>
        <begin position="140"/>
        <end position="172"/>
    </location>
</feature>
<keyword evidence="7" id="KW-1185">Reference proteome</keyword>
<reference evidence="4" key="1">
    <citation type="submission" date="2021-01" db="EMBL/GenBank/DDBJ databases">
        <authorList>
            <person name="Corre E."/>
            <person name="Pelletier E."/>
            <person name="Niang G."/>
            <person name="Scheremetjew M."/>
            <person name="Finn R."/>
            <person name="Kale V."/>
            <person name="Holt S."/>
            <person name="Cochrane G."/>
            <person name="Meng A."/>
            <person name="Brown T."/>
            <person name="Cohen L."/>
        </authorList>
    </citation>
    <scope>NUCLEOTIDE SEQUENCE</scope>
    <source>
        <strain evidence="4">CT5</strain>
    </source>
</reference>
<feature type="region of interest" description="Disordered" evidence="2">
    <location>
        <begin position="117"/>
        <end position="182"/>
    </location>
</feature>
<dbReference type="FunFam" id="2.60.40.790:FF:000039">
    <property type="entry name" value="CS domain containing protein"/>
    <property type="match status" value="1"/>
</dbReference>
<dbReference type="AlphaFoldDB" id="A0A7S3KFN5"/>
<dbReference type="GO" id="GO:0005634">
    <property type="term" value="C:nucleus"/>
    <property type="evidence" value="ECO:0007669"/>
    <property type="project" value="TreeGrafter"/>
</dbReference>
<dbReference type="InterPro" id="IPR008978">
    <property type="entry name" value="HSP20-like_chaperone"/>
</dbReference>
<dbReference type="GO" id="GO:0051131">
    <property type="term" value="P:chaperone-mediated protein complex assembly"/>
    <property type="evidence" value="ECO:0007669"/>
    <property type="project" value="TreeGrafter"/>
</dbReference>
<dbReference type="GO" id="GO:0005829">
    <property type="term" value="C:cytosol"/>
    <property type="evidence" value="ECO:0007669"/>
    <property type="project" value="TreeGrafter"/>
</dbReference>
<accession>A0A7S3KFN5</accession>
<name>A0A7S3KFN5_EUPCR</name>
<dbReference type="PROSITE" id="PS51203">
    <property type="entry name" value="CS"/>
    <property type="match status" value="1"/>
</dbReference>
<evidence type="ECO:0000313" key="6">
    <source>
        <dbReference type="EMBL" id="CAI2380298.1"/>
    </source>
</evidence>
<dbReference type="GO" id="GO:0006457">
    <property type="term" value="P:protein folding"/>
    <property type="evidence" value="ECO:0007669"/>
    <property type="project" value="TreeGrafter"/>
</dbReference>
<dbReference type="GO" id="GO:0051879">
    <property type="term" value="F:Hsp90 protein binding"/>
    <property type="evidence" value="ECO:0007669"/>
    <property type="project" value="InterPro"/>
</dbReference>
<gene>
    <name evidence="4" type="ORF">ECRA1380_LOCUS7945</name>
    <name evidence="5" type="ORF">ECRASSUSDP1_LOCUS21643</name>
    <name evidence="6" type="ORF">ECRASSUSDP1_LOCUS21730</name>
</gene>
<dbReference type="EMBL" id="CAMPGE010022146">
    <property type="protein sequence ID" value="CAI2380211.1"/>
    <property type="molecule type" value="Genomic_DNA"/>
</dbReference>
<dbReference type="Gene3D" id="2.60.40.790">
    <property type="match status" value="1"/>
</dbReference>
<proteinExistence type="inferred from homology"/>
<dbReference type="Pfam" id="PF04969">
    <property type="entry name" value="CS"/>
    <property type="match status" value="1"/>
</dbReference>
<dbReference type="CDD" id="cd06465">
    <property type="entry name" value="p23_hB-ind1_like"/>
    <property type="match status" value="1"/>
</dbReference>
<dbReference type="InterPro" id="IPR045250">
    <property type="entry name" value="p23-like"/>
</dbReference>
<comment type="similarity">
    <text evidence="1">Belongs to the p23/wos2 family.</text>
</comment>
<dbReference type="SUPFAM" id="SSF49764">
    <property type="entry name" value="HSP20-like chaperones"/>
    <property type="match status" value="1"/>
</dbReference>
<evidence type="ECO:0000313" key="4">
    <source>
        <dbReference type="EMBL" id="CAE0382983.1"/>
    </source>
</evidence>
<dbReference type="OrthoDB" id="1564555at2759"/>
<sequence length="182" mass="20944">MESSDVKFPDLKWAQRSDRLLVTIDLPGAKNTKIDLNPAGHLKFTGEVGPQKYAMEMDLYKEIILEESKWNLKGRNVILNIVKKDQEDEYWPRITKEKIKHPHIKIDWAKWVDEEEQNEAPAADYGDFDPDKMNEFGMGDYEDSDDDEEEEVEDPKEAVADLDDLDAEEEADNAPKTQEASA</sequence>